<protein>
    <submittedName>
        <fullName evidence="1">Uncharacterized protein</fullName>
    </submittedName>
</protein>
<evidence type="ECO:0000313" key="1">
    <source>
        <dbReference type="EMBL" id="TES86732.1"/>
    </source>
</evidence>
<dbReference type="AlphaFoldDB" id="A0A523QLR9"/>
<organism evidence="1 2">
    <name type="scientific">Aerophobetes bacterium</name>
    <dbReference type="NCBI Taxonomy" id="2030807"/>
    <lineage>
        <taxon>Bacteria</taxon>
        <taxon>Candidatus Aerophobota</taxon>
    </lineage>
</organism>
<accession>A0A523QLR9</accession>
<dbReference type="PANTHER" id="PTHR43463:SF1">
    <property type="entry name" value="NICOTINATE-NUCLEOTIDE--DIMETHYLBENZIMIDAZOLE PHOSPHORIBOSYLTRANSFERASE"/>
    <property type="match status" value="1"/>
</dbReference>
<dbReference type="Pfam" id="PF02277">
    <property type="entry name" value="DBI_PRT"/>
    <property type="match status" value="1"/>
</dbReference>
<name>A0A523QLR9_UNCAE</name>
<reference evidence="1 2" key="1">
    <citation type="submission" date="2019-03" db="EMBL/GenBank/DDBJ databases">
        <title>Metabolic potential of uncultured bacteria and archaea associated with petroleum seepage in deep-sea sediments.</title>
        <authorList>
            <person name="Dong X."/>
            <person name="Hubert C."/>
        </authorList>
    </citation>
    <scope>NUCLEOTIDE SEQUENCE [LARGE SCALE GENOMIC DNA]</scope>
    <source>
        <strain evidence="1">E44_bin92</strain>
    </source>
</reference>
<dbReference type="Gene3D" id="3.40.50.10210">
    <property type="match status" value="1"/>
</dbReference>
<dbReference type="Proteomes" id="UP000320781">
    <property type="component" value="Unassembled WGS sequence"/>
</dbReference>
<comment type="caution">
    <text evidence="1">The sequence shown here is derived from an EMBL/GenBank/DDBJ whole genome shotgun (WGS) entry which is preliminary data.</text>
</comment>
<dbReference type="InterPro" id="IPR003200">
    <property type="entry name" value="Nict_dMeBzImd_PRibTrfase"/>
</dbReference>
<dbReference type="InterPro" id="IPR036087">
    <property type="entry name" value="Nict_dMeBzImd_PRibTrfase_sf"/>
</dbReference>
<dbReference type="EMBL" id="SOKU01000053">
    <property type="protein sequence ID" value="TES86732.1"/>
    <property type="molecule type" value="Genomic_DNA"/>
</dbReference>
<gene>
    <name evidence="1" type="ORF">E3J95_01230</name>
</gene>
<sequence length="74" mass="7702">MTGRGAGLDEDGLKRKCRAIKKGIEINNPNPDDPLDVLSKAGGYEIGAIAGSILAAAFCDKPVVIERLGICTTC</sequence>
<dbReference type="PANTHER" id="PTHR43463">
    <property type="entry name" value="NICOTINATE-NUCLEOTIDE--DIMETHYLBENZIMIDAZOLE PHOSPHORIBOSYLTRANSFERASE"/>
    <property type="match status" value="1"/>
</dbReference>
<proteinExistence type="predicted"/>
<evidence type="ECO:0000313" key="2">
    <source>
        <dbReference type="Proteomes" id="UP000320781"/>
    </source>
</evidence>
<dbReference type="SUPFAM" id="SSF52733">
    <property type="entry name" value="Nicotinate mononucleotide:5,6-dimethylbenzimidazole phosphoribosyltransferase (CobT)"/>
    <property type="match status" value="1"/>
</dbReference>
<dbReference type="GO" id="GO:0008939">
    <property type="term" value="F:nicotinate-nucleotide-dimethylbenzimidazole phosphoribosyltransferase activity"/>
    <property type="evidence" value="ECO:0007669"/>
    <property type="project" value="InterPro"/>
</dbReference>